<dbReference type="InterPro" id="IPR007648">
    <property type="entry name" value="ATPase_inhibitor_mt"/>
</dbReference>
<keyword evidence="9" id="KW-1185">Reference proteome</keyword>
<comment type="subcellular location">
    <subcellularLocation>
        <location evidence="1">Mitochondrion</location>
    </subcellularLocation>
</comment>
<dbReference type="InterPro" id="IPR024185">
    <property type="entry name" value="FTHF_cligase-like_sf"/>
</dbReference>
<dbReference type="Gene3D" id="1.20.5.500">
    <property type="entry name" value="Single helix bin"/>
    <property type="match status" value="2"/>
</dbReference>
<sequence>MYSLLSCTKMFCAGLMHRRVSLGLSQTLGLIPKKLYSEEKKPPNVFLWGGGLGKLQGGLKEEEYFISLTQELIGKMRDKKDFVDYIPNWDEFQKTLDHTSLGSSSFMTKHKNVLEEAFFLNEVGELGSGAGKGGGGGGAIREAGGSFGKMEAAREEEFFYKQMPGLESQMETVLTGSPECAVQVPASGMAATIQNTLKVALRKRMKDALKNLDTEAIARQSRAVTAKATRVSIYLSTTSELDTTALLCEMFRLEKMVFVPTYEGTKMKMVRLRGMDEYENLPLTKWNIKQPDFKEAREDAMTNGHGIDLFIVPGVAFTRTGARLGHGMGYYDKFLKQHADNASSGRSTSPLRLLISGPTGSQGSVGLAMGSVTELVKMPYMARVMVLYQPRSTNPSVTIFSCEQSSTMKVVAGIAVLICLFIEAEEGSAYLLESECGTKKQSDMGPKIKGGKDADPFSNPWMVRLIVESPICGGSLITCIRLGEYDTMNPENSYEIEADLKVVHQGYNYDPTTYKYDIGLLRPICLAVHEPIRPIIPFMIAGWGQSESGQSSNILQTAYVHLISQSICSHHYTRHVGRSQLCAYDQTSDACAGDSGGPLSAELQLAKMSGSQVGDLGSGAGRGGGGGGAIREAGGAFGKLEAAREEEYFYKKQREQLDRLKNDQIHQAEFHHQQIKEHEEAIQRHKEFLENLHK</sequence>
<dbReference type="AlphaFoldDB" id="A0A9P9YLD5"/>
<dbReference type="GO" id="GO:0006508">
    <property type="term" value="P:proteolysis"/>
    <property type="evidence" value="ECO:0007669"/>
    <property type="project" value="InterPro"/>
</dbReference>
<comment type="caution">
    <text evidence="8">The sequence shown here is derived from an EMBL/GenBank/DDBJ whole genome shotgun (WGS) entry which is preliminary data.</text>
</comment>
<protein>
    <recommendedName>
        <fullName evidence="6">ATP synthase F1 subunit epsilon</fullName>
    </recommendedName>
</protein>
<keyword evidence="4" id="KW-0175">Coiled coil</keyword>
<dbReference type="PANTHER" id="PTHR48417">
    <property type="entry name" value="ATP SYNTHASE F1 SUBUNIT EPSILON"/>
    <property type="match status" value="1"/>
</dbReference>
<dbReference type="InterPro" id="IPR033116">
    <property type="entry name" value="TRYPSIN_SER"/>
</dbReference>
<dbReference type="NCBIfam" id="TIGR02727">
    <property type="entry name" value="MTHFS_bact"/>
    <property type="match status" value="1"/>
</dbReference>
<dbReference type="Proteomes" id="UP001059596">
    <property type="component" value="Unassembled WGS sequence"/>
</dbReference>
<dbReference type="GO" id="GO:0005739">
    <property type="term" value="C:mitochondrion"/>
    <property type="evidence" value="ECO:0007669"/>
    <property type="project" value="UniProtKB-SubCell"/>
</dbReference>
<dbReference type="Pfam" id="PF04568">
    <property type="entry name" value="IATP"/>
    <property type="match status" value="2"/>
</dbReference>
<gene>
    <name evidence="8" type="ORF">M5D96_008592</name>
</gene>
<feature type="domain" description="Peptidase S1" evidence="7">
    <location>
        <begin position="448"/>
        <end position="658"/>
    </location>
</feature>
<proteinExistence type="inferred from homology"/>
<evidence type="ECO:0000256" key="3">
    <source>
        <dbReference type="ARBA" id="ARBA00022946"/>
    </source>
</evidence>
<dbReference type="PROSITE" id="PS00135">
    <property type="entry name" value="TRYPSIN_SER"/>
    <property type="match status" value="1"/>
</dbReference>
<dbReference type="PANTHER" id="PTHR48417:SF1">
    <property type="entry name" value="ATP SYNTHASE F1 SUBUNIT EPSILON"/>
    <property type="match status" value="1"/>
</dbReference>
<evidence type="ECO:0000256" key="6">
    <source>
        <dbReference type="ARBA" id="ARBA00030036"/>
    </source>
</evidence>
<name>A0A9P9YLD5_9MUSC</name>
<dbReference type="InterPro" id="IPR002698">
    <property type="entry name" value="FTHF_cligase"/>
</dbReference>
<evidence type="ECO:0000256" key="4">
    <source>
        <dbReference type="ARBA" id="ARBA00023054"/>
    </source>
</evidence>
<dbReference type="GO" id="GO:0042030">
    <property type="term" value="F:ATPase inhibitor activity"/>
    <property type="evidence" value="ECO:0007669"/>
    <property type="project" value="InterPro"/>
</dbReference>
<dbReference type="Gene3D" id="2.40.10.10">
    <property type="entry name" value="Trypsin-like serine proteases"/>
    <property type="match status" value="1"/>
</dbReference>
<dbReference type="Pfam" id="PF00089">
    <property type="entry name" value="Trypsin"/>
    <property type="match status" value="1"/>
</dbReference>
<dbReference type="Pfam" id="PF01812">
    <property type="entry name" value="5-FTHF_cyc-lig"/>
    <property type="match status" value="1"/>
</dbReference>
<evidence type="ECO:0000313" key="9">
    <source>
        <dbReference type="Proteomes" id="UP001059596"/>
    </source>
</evidence>
<keyword evidence="5" id="KW-0496">Mitochondrion</keyword>
<accession>A0A9P9YLD5</accession>
<dbReference type="Gene3D" id="3.40.50.10420">
    <property type="entry name" value="NagB/RpiA/CoA transferase-like"/>
    <property type="match status" value="1"/>
</dbReference>
<dbReference type="InterPro" id="IPR037171">
    <property type="entry name" value="NagB/RpiA_transferase-like"/>
</dbReference>
<dbReference type="SUPFAM" id="SSF100950">
    <property type="entry name" value="NagB/RpiA/CoA transferase-like"/>
    <property type="match status" value="1"/>
</dbReference>
<evidence type="ECO:0000256" key="2">
    <source>
        <dbReference type="ARBA" id="ARBA00010901"/>
    </source>
</evidence>
<evidence type="ECO:0000313" key="8">
    <source>
        <dbReference type="EMBL" id="KAI8038684.1"/>
    </source>
</evidence>
<evidence type="ECO:0000256" key="5">
    <source>
        <dbReference type="ARBA" id="ARBA00023128"/>
    </source>
</evidence>
<dbReference type="InterPro" id="IPR001254">
    <property type="entry name" value="Trypsin_dom"/>
</dbReference>
<evidence type="ECO:0000256" key="1">
    <source>
        <dbReference type="ARBA" id="ARBA00004173"/>
    </source>
</evidence>
<dbReference type="EMBL" id="JAMKOV010000007">
    <property type="protein sequence ID" value="KAI8038684.1"/>
    <property type="molecule type" value="Genomic_DNA"/>
</dbReference>
<dbReference type="InterPro" id="IPR009003">
    <property type="entry name" value="Peptidase_S1_PA"/>
</dbReference>
<dbReference type="PROSITE" id="PS50240">
    <property type="entry name" value="TRYPSIN_DOM"/>
    <property type="match status" value="1"/>
</dbReference>
<dbReference type="SUPFAM" id="SSF50494">
    <property type="entry name" value="Trypsin-like serine proteases"/>
    <property type="match status" value="1"/>
</dbReference>
<dbReference type="SMART" id="SM00020">
    <property type="entry name" value="Tryp_SPc"/>
    <property type="match status" value="1"/>
</dbReference>
<organism evidence="8 9">
    <name type="scientific">Drosophila gunungcola</name>
    <name type="common">fruit fly</name>
    <dbReference type="NCBI Taxonomy" id="103775"/>
    <lineage>
        <taxon>Eukaryota</taxon>
        <taxon>Metazoa</taxon>
        <taxon>Ecdysozoa</taxon>
        <taxon>Arthropoda</taxon>
        <taxon>Hexapoda</taxon>
        <taxon>Insecta</taxon>
        <taxon>Pterygota</taxon>
        <taxon>Neoptera</taxon>
        <taxon>Endopterygota</taxon>
        <taxon>Diptera</taxon>
        <taxon>Brachycera</taxon>
        <taxon>Muscomorpha</taxon>
        <taxon>Ephydroidea</taxon>
        <taxon>Drosophilidae</taxon>
        <taxon>Drosophila</taxon>
        <taxon>Sophophora</taxon>
    </lineage>
</organism>
<dbReference type="InterPro" id="IPR043504">
    <property type="entry name" value="Peptidase_S1_PA_chymotrypsin"/>
</dbReference>
<dbReference type="GO" id="GO:0004252">
    <property type="term" value="F:serine-type endopeptidase activity"/>
    <property type="evidence" value="ECO:0007669"/>
    <property type="project" value="InterPro"/>
</dbReference>
<reference evidence="8" key="1">
    <citation type="journal article" date="2023" name="Genome Biol. Evol.">
        <title>Long-read-based Genome Assembly of Drosophila gunungcola Reveals Fewer Chemosensory Genes in Flower-breeding Species.</title>
        <authorList>
            <person name="Negi A."/>
            <person name="Liao B.Y."/>
            <person name="Yeh S.D."/>
        </authorList>
    </citation>
    <scope>NUCLEOTIDE SEQUENCE</scope>
    <source>
        <strain evidence="8">Sukarami</strain>
    </source>
</reference>
<evidence type="ECO:0000259" key="7">
    <source>
        <dbReference type="PROSITE" id="PS50240"/>
    </source>
</evidence>
<comment type="similarity">
    <text evidence="2">Belongs to the ATPase inhibitor family.</text>
</comment>
<dbReference type="SUPFAM" id="SSF64602">
    <property type="entry name" value="F1 ATPase inhibitor, IF1, C-terminal domain"/>
    <property type="match status" value="2"/>
</dbReference>
<dbReference type="FunFam" id="1.20.5.500:FF:000007">
    <property type="entry name" value="ATPase inhibitor, putative"/>
    <property type="match status" value="1"/>
</dbReference>
<keyword evidence="3" id="KW-0809">Transit peptide</keyword>